<accession>A0ABT3FYG8</accession>
<feature type="transmembrane region" description="Helical" evidence="1">
    <location>
        <begin position="76"/>
        <end position="95"/>
    </location>
</feature>
<comment type="caution">
    <text evidence="2">The sequence shown here is derived from an EMBL/GenBank/DDBJ whole genome shotgun (WGS) entry which is preliminary data.</text>
</comment>
<organism evidence="2 3">
    <name type="scientific">Luteolibacter rhizosphaerae</name>
    <dbReference type="NCBI Taxonomy" id="2989719"/>
    <lineage>
        <taxon>Bacteria</taxon>
        <taxon>Pseudomonadati</taxon>
        <taxon>Verrucomicrobiota</taxon>
        <taxon>Verrucomicrobiia</taxon>
        <taxon>Verrucomicrobiales</taxon>
        <taxon>Verrucomicrobiaceae</taxon>
        <taxon>Luteolibacter</taxon>
    </lineage>
</organism>
<feature type="transmembrane region" description="Helical" evidence="1">
    <location>
        <begin position="146"/>
        <end position="166"/>
    </location>
</feature>
<dbReference type="InterPro" id="IPR032531">
    <property type="entry name" value="DUF4956"/>
</dbReference>
<dbReference type="EMBL" id="JAPDDR010000002">
    <property type="protein sequence ID" value="MCW1912618.1"/>
    <property type="molecule type" value="Genomic_DNA"/>
</dbReference>
<feature type="transmembrane region" description="Helical" evidence="1">
    <location>
        <begin position="46"/>
        <end position="64"/>
    </location>
</feature>
<keyword evidence="3" id="KW-1185">Reference proteome</keyword>
<evidence type="ECO:0000313" key="2">
    <source>
        <dbReference type="EMBL" id="MCW1912618.1"/>
    </source>
</evidence>
<keyword evidence="1" id="KW-0812">Transmembrane</keyword>
<keyword evidence="1" id="KW-0472">Membrane</keyword>
<evidence type="ECO:0000256" key="1">
    <source>
        <dbReference type="SAM" id="Phobius"/>
    </source>
</evidence>
<reference evidence="2" key="1">
    <citation type="submission" date="2022-10" db="EMBL/GenBank/DDBJ databases">
        <title>Luteolibacter sp. GHJ8, whole genome shotgun sequencing project.</title>
        <authorList>
            <person name="Zhao G."/>
            <person name="Shen L."/>
        </authorList>
    </citation>
    <scope>NUCLEOTIDE SEQUENCE</scope>
    <source>
        <strain evidence="2">GHJ8</strain>
    </source>
</reference>
<proteinExistence type="predicted"/>
<name>A0ABT3FYG8_9BACT</name>
<feature type="transmembrane region" description="Helical" evidence="1">
    <location>
        <begin position="123"/>
        <end position="140"/>
    </location>
</feature>
<keyword evidence="1" id="KW-1133">Transmembrane helix</keyword>
<dbReference type="RefSeq" id="WP_264511200.1">
    <property type="nucleotide sequence ID" value="NZ_JAPDDR010000002.1"/>
</dbReference>
<evidence type="ECO:0000313" key="3">
    <source>
        <dbReference type="Proteomes" id="UP001165653"/>
    </source>
</evidence>
<sequence>MYPADLSQSVFSLLSATESGGSVTSFFDQLLGGSSAAAVKQDPVDVVIAMCVSLVLNLIIALIYRKTYKGTRYSQDYVQTLILIGVVTTILIKVVSGNGNIAFGMFAAFSVIRFRRTLGQSRDLAFVFLAMAVGMVVGAGDYRMAVIITAIIAAAIVILTATDAFAPRRASHMVTLRMTSDMDFEKLLVPVFNEFADAVQLVSVSSAQAGMMTELRYGLQLKEGASTPKLLEALHLVCGNNRVILTPTGNELDI</sequence>
<dbReference type="Proteomes" id="UP001165653">
    <property type="component" value="Unassembled WGS sequence"/>
</dbReference>
<protein>
    <submittedName>
        <fullName evidence="2">DUF4956 domain-containing protein</fullName>
    </submittedName>
</protein>
<dbReference type="Pfam" id="PF16316">
    <property type="entry name" value="DUF4956"/>
    <property type="match status" value="1"/>
</dbReference>
<gene>
    <name evidence="2" type="ORF">OJ996_03465</name>
</gene>